<dbReference type="EMBL" id="ATFE01000009">
    <property type="protein sequence ID" value="EPF28667.1"/>
    <property type="molecule type" value="Genomic_DNA"/>
</dbReference>
<evidence type="ECO:0000313" key="1">
    <source>
        <dbReference type="EMBL" id="EPF28667.1"/>
    </source>
</evidence>
<sequence>MIQTVKHNELARKEYHILPAALMDAFDEGIEQGRVEGEARGKFLGLAEGSRQKALETAKNLLQFGLSVQKIAQATGLTKEDIEAL</sequence>
<name>A0AA87NRN3_TREMD</name>
<dbReference type="AlphaFoldDB" id="A0AA87NRN3"/>
<organism evidence="1 2">
    <name type="scientific">Treponema medium ATCC 700293</name>
    <dbReference type="NCBI Taxonomy" id="1125700"/>
    <lineage>
        <taxon>Bacteria</taxon>
        <taxon>Pseudomonadati</taxon>
        <taxon>Spirochaetota</taxon>
        <taxon>Spirochaetia</taxon>
        <taxon>Spirochaetales</taxon>
        <taxon>Treponemataceae</taxon>
        <taxon>Treponema</taxon>
    </lineage>
</organism>
<accession>A0AA87NRN3</accession>
<gene>
    <name evidence="1" type="ORF">HMPREF9195_01365</name>
</gene>
<reference evidence="1 2" key="1">
    <citation type="submission" date="2013-04" db="EMBL/GenBank/DDBJ databases">
        <title>The Genome Sequence of Treponema medium ATCC 700293.</title>
        <authorList>
            <consortium name="The Broad Institute Genomics Platform"/>
            <person name="Earl A."/>
            <person name="Ward D."/>
            <person name="Feldgarden M."/>
            <person name="Gevers D."/>
            <person name="Leonetti C."/>
            <person name="Blanton J.M."/>
            <person name="Dewhirst F.E."/>
            <person name="Izard J."/>
            <person name="Walker B."/>
            <person name="Young S."/>
            <person name="Zeng Q."/>
            <person name="Gargeya S."/>
            <person name="Fitzgerald M."/>
            <person name="Haas B."/>
            <person name="Abouelleil A."/>
            <person name="Allen A.W."/>
            <person name="Alvarado L."/>
            <person name="Arachchi H.M."/>
            <person name="Berlin A.M."/>
            <person name="Chapman S.B."/>
            <person name="Gainer-Dewar J."/>
            <person name="Goldberg J."/>
            <person name="Griggs A."/>
            <person name="Gujja S."/>
            <person name="Hansen M."/>
            <person name="Howarth C."/>
            <person name="Imamovic A."/>
            <person name="Ireland A."/>
            <person name="Larimer J."/>
            <person name="McCowan C."/>
            <person name="Murphy C."/>
            <person name="Pearson M."/>
            <person name="Poon T.W."/>
            <person name="Priest M."/>
            <person name="Roberts A."/>
            <person name="Saif S."/>
            <person name="Shea T."/>
            <person name="Sisk P."/>
            <person name="Sykes S."/>
            <person name="Wortman J."/>
            <person name="Nusbaum C."/>
            <person name="Birren B."/>
        </authorList>
    </citation>
    <scope>NUCLEOTIDE SEQUENCE [LARGE SCALE GENOMIC DNA]</scope>
    <source>
        <strain evidence="1 2">ATCC 700293</strain>
    </source>
</reference>
<evidence type="ECO:0008006" key="3">
    <source>
        <dbReference type="Google" id="ProtNLM"/>
    </source>
</evidence>
<proteinExistence type="predicted"/>
<dbReference type="Proteomes" id="UP000014634">
    <property type="component" value="Unassembled WGS sequence"/>
</dbReference>
<comment type="caution">
    <text evidence="1">The sequence shown here is derived from an EMBL/GenBank/DDBJ whole genome shotgun (WGS) entry which is preliminary data.</text>
</comment>
<protein>
    <recommendedName>
        <fullName evidence="3">Transposase (putative) YhgA-like domain-containing protein</fullName>
    </recommendedName>
</protein>
<evidence type="ECO:0000313" key="2">
    <source>
        <dbReference type="Proteomes" id="UP000014634"/>
    </source>
</evidence>